<dbReference type="InterPro" id="IPR009932">
    <property type="entry name" value="RCS1"/>
</dbReference>
<dbReference type="PANTHER" id="PTHR35819:SF1">
    <property type="entry name" value="PROTEIN PIMREG"/>
    <property type="match status" value="1"/>
</dbReference>
<evidence type="ECO:0000256" key="1">
    <source>
        <dbReference type="SAM" id="MobiDB-lite"/>
    </source>
</evidence>
<dbReference type="KEGG" id="pmrn:116950257"/>
<dbReference type="PANTHER" id="PTHR35819">
    <property type="entry name" value="PICALM INTERACTING MITOTIC REGULATOR PIMREG"/>
    <property type="match status" value="1"/>
</dbReference>
<feature type="region of interest" description="Disordered" evidence="1">
    <location>
        <begin position="29"/>
        <end position="68"/>
    </location>
</feature>
<dbReference type="AlphaFoldDB" id="A0AAJ7TVL5"/>
<dbReference type="GeneID" id="116950257"/>
<evidence type="ECO:0000313" key="2">
    <source>
        <dbReference type="Proteomes" id="UP001318040"/>
    </source>
</evidence>
<reference evidence="3" key="1">
    <citation type="submission" date="2025-08" db="UniProtKB">
        <authorList>
            <consortium name="RefSeq"/>
        </authorList>
    </citation>
    <scope>IDENTIFICATION</scope>
    <source>
        <tissue evidence="3">Sperm</tissue>
    </source>
</reference>
<evidence type="ECO:0000313" key="3">
    <source>
        <dbReference type="RefSeq" id="XP_032823816.1"/>
    </source>
</evidence>
<dbReference type="RefSeq" id="XP_032823816.1">
    <property type="nucleotide sequence ID" value="XM_032967925.1"/>
</dbReference>
<feature type="region of interest" description="Disordered" evidence="1">
    <location>
        <begin position="88"/>
        <end position="153"/>
    </location>
</feature>
<dbReference type="Proteomes" id="UP001318040">
    <property type="component" value="Chromosome 38"/>
</dbReference>
<name>A0AAJ7TVL5_PETMA</name>
<gene>
    <name evidence="3" type="primary">LOC116950257</name>
</gene>
<protein>
    <submittedName>
        <fullName evidence="3">Uncharacterized protein LOC116950257 isoform X1</fullName>
    </submittedName>
</protein>
<dbReference type="Pfam" id="PF07326">
    <property type="entry name" value="RCS1"/>
    <property type="match status" value="1"/>
</dbReference>
<accession>A0AAJ7TVL5</accession>
<sequence length="276" mass="30024">MSAALQGVGAVCSGRRAWRGWRGGHRVLEEPEAEEATRRSPRSPAPLRTPLRPVQSAAAEQRRGRGGGLAGLAQTLHKAYQGRKNWHALEPDSPCPPTTCTPGGLRAGPCRTSAGRSSPAGRGPRKGTGRATRSPRQGCLSSRKTDQGLGVSQRPIRAAALRSPYCSPVGSSVKRSILARRGNFMTPRRFQQELDHVASGIRNLKNVSKSFDDCIEEDERRAAQEQYWQLMVSNLCATTGRHSCGFKRTSLHRFSARLHSLGSLANNVITQRGKKT</sequence>
<keyword evidence="2" id="KW-1185">Reference proteome</keyword>
<proteinExistence type="predicted"/>
<organism evidence="2 3">
    <name type="scientific">Petromyzon marinus</name>
    <name type="common">Sea lamprey</name>
    <dbReference type="NCBI Taxonomy" id="7757"/>
    <lineage>
        <taxon>Eukaryota</taxon>
        <taxon>Metazoa</taxon>
        <taxon>Chordata</taxon>
        <taxon>Craniata</taxon>
        <taxon>Vertebrata</taxon>
        <taxon>Cyclostomata</taxon>
        <taxon>Hyperoartia</taxon>
        <taxon>Petromyzontiformes</taxon>
        <taxon>Petromyzontidae</taxon>
        <taxon>Petromyzon</taxon>
    </lineage>
</organism>